<dbReference type="RefSeq" id="WP_067664962.1">
    <property type="nucleotide sequence ID" value="NZ_FQXG01000006.1"/>
</dbReference>
<evidence type="ECO:0000313" key="3">
    <source>
        <dbReference type="Proteomes" id="UP000184268"/>
    </source>
</evidence>
<name>A0A1M5XY97_9GAMM</name>
<keyword evidence="1" id="KW-0732">Signal</keyword>
<organism evidence="2 3">
    <name type="scientific">Ferrimonas marina</name>
    <dbReference type="NCBI Taxonomy" id="299255"/>
    <lineage>
        <taxon>Bacteria</taxon>
        <taxon>Pseudomonadati</taxon>
        <taxon>Pseudomonadota</taxon>
        <taxon>Gammaproteobacteria</taxon>
        <taxon>Alteromonadales</taxon>
        <taxon>Ferrimonadaceae</taxon>
        <taxon>Ferrimonas</taxon>
    </lineage>
</organism>
<protein>
    <submittedName>
        <fullName evidence="2">Uncharacterized protein</fullName>
    </submittedName>
</protein>
<dbReference type="Proteomes" id="UP000184268">
    <property type="component" value="Unassembled WGS sequence"/>
</dbReference>
<dbReference type="AlphaFoldDB" id="A0A1M5XY97"/>
<accession>A0A1M5XY97</accession>
<feature type="signal peptide" evidence="1">
    <location>
        <begin position="1"/>
        <end position="23"/>
    </location>
</feature>
<evidence type="ECO:0000256" key="1">
    <source>
        <dbReference type="SAM" id="SignalP"/>
    </source>
</evidence>
<evidence type="ECO:0000313" key="2">
    <source>
        <dbReference type="EMBL" id="SHI04223.1"/>
    </source>
</evidence>
<feature type="chain" id="PRO_5009915119" evidence="1">
    <location>
        <begin position="24"/>
        <end position="160"/>
    </location>
</feature>
<dbReference type="EMBL" id="FQXG01000006">
    <property type="protein sequence ID" value="SHI04223.1"/>
    <property type="molecule type" value="Genomic_DNA"/>
</dbReference>
<gene>
    <name evidence="2" type="ORF">SAMN02745129_3764</name>
</gene>
<proteinExistence type="predicted"/>
<keyword evidence="3" id="KW-1185">Reference proteome</keyword>
<reference evidence="2 3" key="1">
    <citation type="submission" date="2016-11" db="EMBL/GenBank/DDBJ databases">
        <authorList>
            <person name="Jaros S."/>
            <person name="Januszkiewicz K."/>
            <person name="Wedrychowicz H."/>
        </authorList>
    </citation>
    <scope>NUCLEOTIDE SEQUENCE [LARGE SCALE GENOMIC DNA]</scope>
    <source>
        <strain evidence="2 3">DSM 16917</strain>
    </source>
</reference>
<sequence>MTRWVTLGTLTLSVSLVAGTAMATDFGSEQQFGGPASGVAAAQAQQLEALEARFAALMAEPRDEAWAYDMELAIADELALHEHKDKVTLESVYCYSTGCIATVFSEFAPSGMPYYSEVQGSLIERGGEPPFTEIHGVMDPDSMTLEPHGARFMTYFLQRR</sequence>